<feature type="non-terminal residue" evidence="1">
    <location>
        <position position="55"/>
    </location>
</feature>
<evidence type="ECO:0000313" key="1">
    <source>
        <dbReference type="EMBL" id="HIP75332.1"/>
    </source>
</evidence>
<dbReference type="PANTHER" id="PTHR37170">
    <property type="entry name" value="GLUTAREDOXIN-RELATED"/>
    <property type="match status" value="1"/>
</dbReference>
<dbReference type="SUPFAM" id="SSF52833">
    <property type="entry name" value="Thioredoxin-like"/>
    <property type="match status" value="1"/>
</dbReference>
<protein>
    <submittedName>
        <fullName evidence="1">Glutaredoxin</fullName>
    </submittedName>
</protein>
<organism evidence="1 2">
    <name type="scientific">Thermococcus paralvinellae</name>
    <dbReference type="NCBI Taxonomy" id="582419"/>
    <lineage>
        <taxon>Archaea</taxon>
        <taxon>Methanobacteriati</taxon>
        <taxon>Methanobacteriota</taxon>
        <taxon>Thermococci</taxon>
        <taxon>Thermococcales</taxon>
        <taxon>Thermococcaceae</taxon>
        <taxon>Thermococcus</taxon>
    </lineage>
</organism>
<dbReference type="Proteomes" id="UP000649326">
    <property type="component" value="Unassembled WGS sequence"/>
</dbReference>
<dbReference type="PANTHER" id="PTHR37170:SF1">
    <property type="entry name" value="GLUTAREDOXIN-LIKE PROTEIN"/>
    <property type="match status" value="1"/>
</dbReference>
<name>A0A832ZB57_9EURY</name>
<proteinExistence type="predicted"/>
<gene>
    <name evidence="1" type="ORF">EYH13_04225</name>
</gene>
<sequence length="55" mass="6318">MGLISDGDRKVIREEFFSKLTNPVKLIVFVGEDNCQYCEQLKQLVQELSELSDLV</sequence>
<evidence type="ECO:0000313" key="2">
    <source>
        <dbReference type="Proteomes" id="UP000649326"/>
    </source>
</evidence>
<dbReference type="InterPro" id="IPR036249">
    <property type="entry name" value="Thioredoxin-like_sf"/>
</dbReference>
<dbReference type="EMBL" id="DQUG01000170">
    <property type="protein sequence ID" value="HIP75332.1"/>
    <property type="molecule type" value="Genomic_DNA"/>
</dbReference>
<reference evidence="1" key="1">
    <citation type="journal article" date="2020" name="ISME J.">
        <title>Gammaproteobacteria mediating utilization of methyl-, sulfur- and petroleum organic compounds in deep ocean hydrothermal plumes.</title>
        <authorList>
            <person name="Zhou Z."/>
            <person name="Liu Y."/>
            <person name="Pan J."/>
            <person name="Cron B.R."/>
            <person name="Toner B.M."/>
            <person name="Anantharaman K."/>
            <person name="Breier J.A."/>
            <person name="Dick G.J."/>
            <person name="Li M."/>
        </authorList>
    </citation>
    <scope>NUCLEOTIDE SEQUENCE</scope>
    <source>
        <strain evidence="1">SZUA-1451</strain>
    </source>
</reference>
<comment type="caution">
    <text evidence="1">The sequence shown here is derived from an EMBL/GenBank/DDBJ whole genome shotgun (WGS) entry which is preliminary data.</text>
</comment>
<dbReference type="Gene3D" id="3.40.30.10">
    <property type="entry name" value="Glutaredoxin"/>
    <property type="match status" value="1"/>
</dbReference>
<dbReference type="AlphaFoldDB" id="A0A832ZB57"/>
<accession>A0A832ZB57</accession>